<accession>A0AB72YZH0</accession>
<name>A0AB72YZH0_9BIFI</name>
<dbReference type="InterPro" id="IPR018841">
    <property type="entry name" value="DUF2442"/>
</dbReference>
<evidence type="ECO:0000313" key="1">
    <source>
        <dbReference type="EMBL" id="EFO77219.1"/>
    </source>
</evidence>
<organism evidence="1 2">
    <name type="scientific">Bifidobacterium dentium JCVIHMP022</name>
    <dbReference type="NCBI Taxonomy" id="553191"/>
    <lineage>
        <taxon>Bacteria</taxon>
        <taxon>Bacillati</taxon>
        <taxon>Actinomycetota</taxon>
        <taxon>Actinomycetes</taxon>
        <taxon>Bifidobacteriales</taxon>
        <taxon>Bifidobacteriaceae</taxon>
        <taxon>Bifidobacterium</taxon>
    </lineage>
</organism>
<dbReference type="Gene3D" id="3.30.2020.10">
    <property type="entry name" value="NE0471-like N-terminal domain"/>
    <property type="match status" value="1"/>
</dbReference>
<dbReference type="RefSeq" id="WP_003838007.1">
    <property type="nucleotide sequence ID" value="NZ_AEHJ01000029.1"/>
</dbReference>
<dbReference type="EMBL" id="AEHJ01000029">
    <property type="protein sequence ID" value="EFO77219.1"/>
    <property type="molecule type" value="Genomic_DNA"/>
</dbReference>
<dbReference type="Pfam" id="PF10387">
    <property type="entry name" value="DUF2442"/>
    <property type="match status" value="1"/>
</dbReference>
<dbReference type="SUPFAM" id="SSF143880">
    <property type="entry name" value="NE0471 N-terminal domain-like"/>
    <property type="match status" value="1"/>
</dbReference>
<protein>
    <recommendedName>
        <fullName evidence="3">DUF2442 domain-containing protein</fullName>
    </recommendedName>
</protein>
<dbReference type="GeneID" id="31605312"/>
<proteinExistence type="predicted"/>
<comment type="caution">
    <text evidence="1">The sequence shown here is derived from an EMBL/GenBank/DDBJ whole genome shotgun (WGS) entry which is preliminary data.</text>
</comment>
<evidence type="ECO:0000313" key="2">
    <source>
        <dbReference type="Proteomes" id="UP000003457"/>
    </source>
</evidence>
<dbReference type="Proteomes" id="UP000003457">
    <property type="component" value="Unassembled WGS sequence"/>
</dbReference>
<sequence length="139" mass="15438">MYELNGIMIVGEITPELKVVNARATNDWMMLVTFSNGETRVFDGTNLFGKPVYEPLRDQTVFDDFAIDHAILTWDSSIDIDTNNLYNLTYPYDTITDTSSANTPIQLRPCNANSFTDQQHSKDPAIACITGLTLPIAAA</sequence>
<dbReference type="InterPro" id="IPR036782">
    <property type="entry name" value="NE0471-like_N"/>
</dbReference>
<evidence type="ECO:0008006" key="3">
    <source>
        <dbReference type="Google" id="ProtNLM"/>
    </source>
</evidence>
<gene>
    <name evidence="1" type="ORF">HMPREF9003_1728</name>
</gene>
<dbReference type="AlphaFoldDB" id="A0AB72YZH0"/>
<reference evidence="1 2" key="1">
    <citation type="submission" date="2010-10" db="EMBL/GenBank/DDBJ databases">
        <authorList>
            <person name="Durkin A.S."/>
            <person name="Madupu R."/>
            <person name="Torralba M."/>
            <person name="Gillis M."/>
            <person name="Methe B."/>
            <person name="Sutton G."/>
            <person name="Nelson K.E."/>
        </authorList>
    </citation>
    <scope>NUCLEOTIDE SEQUENCE [LARGE SCALE GENOMIC DNA]</scope>
    <source>
        <strain evidence="1 2">JCVIHMP022</strain>
    </source>
</reference>